<dbReference type="InterPro" id="IPR041490">
    <property type="entry name" value="KstR2_TetR_C"/>
</dbReference>
<dbReference type="PANTHER" id="PTHR30055:SF200">
    <property type="entry name" value="HTH-TYPE TRANSCRIPTIONAL REPRESSOR BDCR"/>
    <property type="match status" value="1"/>
</dbReference>
<dbReference type="EMBL" id="CABVJE010000023">
    <property type="protein sequence ID" value="VVQ19300.1"/>
    <property type="molecule type" value="Genomic_DNA"/>
</dbReference>
<proteinExistence type="predicted"/>
<dbReference type="Pfam" id="PF17932">
    <property type="entry name" value="TetR_C_24"/>
    <property type="match status" value="1"/>
</dbReference>
<evidence type="ECO:0000313" key="5">
    <source>
        <dbReference type="Proteomes" id="UP000327191"/>
    </source>
</evidence>
<sequence length="246" mass="27914">MDVNDDAGCLIDRGVLTFFASRLAPTRPQDHTMNMTETNIRQAAIKLISRNGYGSMSLRQLAAESGINPSTLYLYYQGKGELLLELVLEYFQEMSLAWARSRPAVAWADTKLRTFIACHVRYHLEHKNQAILGNLELRSLDEQSLTQVRQARRGYLKGLQDLLEQGVREGSLSCAEPKLMARTLFNMLTHACVWYQADGRWSVDDVIRHYSELVLKMLGAVPIASPRPPTRRTTITRRTMPMEAVS</sequence>
<feature type="domain" description="HTH tetR-type" evidence="3">
    <location>
        <begin position="34"/>
        <end position="94"/>
    </location>
</feature>
<organism evidence="4 5">
    <name type="scientific">Pseudomonas fluorescens</name>
    <dbReference type="NCBI Taxonomy" id="294"/>
    <lineage>
        <taxon>Bacteria</taxon>
        <taxon>Pseudomonadati</taxon>
        <taxon>Pseudomonadota</taxon>
        <taxon>Gammaproteobacteria</taxon>
        <taxon>Pseudomonadales</taxon>
        <taxon>Pseudomonadaceae</taxon>
        <taxon>Pseudomonas</taxon>
    </lineage>
</organism>
<evidence type="ECO:0000256" key="2">
    <source>
        <dbReference type="PROSITE-ProRule" id="PRU00335"/>
    </source>
</evidence>
<dbReference type="PROSITE" id="PS50977">
    <property type="entry name" value="HTH_TETR_2"/>
    <property type="match status" value="1"/>
</dbReference>
<dbReference type="Proteomes" id="UP000327191">
    <property type="component" value="Unassembled WGS sequence"/>
</dbReference>
<dbReference type="InterPro" id="IPR001647">
    <property type="entry name" value="HTH_TetR"/>
</dbReference>
<dbReference type="Pfam" id="PF00440">
    <property type="entry name" value="TetR_N"/>
    <property type="match status" value="1"/>
</dbReference>
<dbReference type="SUPFAM" id="SSF48498">
    <property type="entry name" value="Tetracyclin repressor-like, C-terminal domain"/>
    <property type="match status" value="1"/>
</dbReference>
<dbReference type="InterPro" id="IPR009057">
    <property type="entry name" value="Homeodomain-like_sf"/>
</dbReference>
<dbReference type="AlphaFoldDB" id="A0A5E7VAQ1"/>
<keyword evidence="1 2" id="KW-0238">DNA-binding</keyword>
<protein>
    <recommendedName>
        <fullName evidence="3">HTH tetR-type domain-containing protein</fullName>
    </recommendedName>
</protein>
<dbReference type="PANTHER" id="PTHR30055">
    <property type="entry name" value="HTH-TYPE TRANSCRIPTIONAL REGULATOR RUTR"/>
    <property type="match status" value="1"/>
</dbReference>
<accession>A0A5E7VAQ1</accession>
<dbReference type="Gene3D" id="1.10.357.10">
    <property type="entry name" value="Tetracycline Repressor, domain 2"/>
    <property type="match status" value="1"/>
</dbReference>
<dbReference type="PRINTS" id="PR00455">
    <property type="entry name" value="HTHTETR"/>
</dbReference>
<evidence type="ECO:0000313" key="4">
    <source>
        <dbReference type="EMBL" id="VVQ19300.1"/>
    </source>
</evidence>
<reference evidence="4 5" key="1">
    <citation type="submission" date="2019-09" db="EMBL/GenBank/DDBJ databases">
        <authorList>
            <person name="Chandra G."/>
            <person name="Truman W A."/>
        </authorList>
    </citation>
    <scope>NUCLEOTIDE SEQUENCE [LARGE SCALE GENOMIC DNA]</scope>
    <source>
        <strain evidence="4">PS938</strain>
    </source>
</reference>
<dbReference type="InterPro" id="IPR050109">
    <property type="entry name" value="HTH-type_TetR-like_transc_reg"/>
</dbReference>
<gene>
    <name evidence="4" type="ORF">PS938_04695</name>
</gene>
<name>A0A5E7VAQ1_PSEFL</name>
<dbReference type="InterPro" id="IPR036271">
    <property type="entry name" value="Tet_transcr_reg_TetR-rel_C_sf"/>
</dbReference>
<evidence type="ECO:0000259" key="3">
    <source>
        <dbReference type="PROSITE" id="PS50977"/>
    </source>
</evidence>
<dbReference type="SUPFAM" id="SSF46689">
    <property type="entry name" value="Homeodomain-like"/>
    <property type="match status" value="1"/>
</dbReference>
<dbReference type="GO" id="GO:0000976">
    <property type="term" value="F:transcription cis-regulatory region binding"/>
    <property type="evidence" value="ECO:0007669"/>
    <property type="project" value="TreeGrafter"/>
</dbReference>
<evidence type="ECO:0000256" key="1">
    <source>
        <dbReference type="ARBA" id="ARBA00023125"/>
    </source>
</evidence>
<dbReference type="GO" id="GO:0003700">
    <property type="term" value="F:DNA-binding transcription factor activity"/>
    <property type="evidence" value="ECO:0007669"/>
    <property type="project" value="TreeGrafter"/>
</dbReference>
<feature type="DNA-binding region" description="H-T-H motif" evidence="2">
    <location>
        <begin position="57"/>
        <end position="76"/>
    </location>
</feature>